<dbReference type="GO" id="GO:0097250">
    <property type="term" value="P:mitochondrial respirasome assembly"/>
    <property type="evidence" value="ECO:0007669"/>
    <property type="project" value="TreeGrafter"/>
</dbReference>
<evidence type="ECO:0000256" key="4">
    <source>
        <dbReference type="ARBA" id="ARBA00022989"/>
    </source>
</evidence>
<feature type="coiled-coil region" evidence="7">
    <location>
        <begin position="111"/>
        <end position="155"/>
    </location>
</feature>
<keyword evidence="4 8" id="KW-1133">Transmembrane helix</keyword>
<keyword evidence="7" id="KW-0175">Coiled coil</keyword>
<dbReference type="OrthoDB" id="6604018at2759"/>
<keyword evidence="11" id="KW-1185">Reference proteome</keyword>
<dbReference type="EMBL" id="LT598490">
    <property type="protein sequence ID" value="SCW02773.1"/>
    <property type="molecule type" value="Genomic_DNA"/>
</dbReference>
<keyword evidence="3 8" id="KW-0812">Transmembrane</keyword>
<dbReference type="STRING" id="4955.A0A1G4MG50"/>
<dbReference type="Gene3D" id="6.10.140.1320">
    <property type="match status" value="1"/>
</dbReference>
<feature type="transmembrane region" description="Helical" evidence="8">
    <location>
        <begin position="33"/>
        <end position="52"/>
    </location>
</feature>
<evidence type="ECO:0000313" key="10">
    <source>
        <dbReference type="EMBL" id="SCW02773.1"/>
    </source>
</evidence>
<evidence type="ECO:0000256" key="7">
    <source>
        <dbReference type="SAM" id="Coils"/>
    </source>
</evidence>
<feature type="domain" description="HIG1" evidence="9">
    <location>
        <begin position="5"/>
        <end position="96"/>
    </location>
</feature>
<gene>
    <name evidence="10" type="ORF">LAFE_0F13960G</name>
</gene>
<dbReference type="PANTHER" id="PTHR12297">
    <property type="entry name" value="HYPOXIA-INDUCBILE GENE 1 HIG1 -RELATED"/>
    <property type="match status" value="1"/>
</dbReference>
<comment type="subcellular location">
    <subcellularLocation>
        <location evidence="1">Mitochondrion membrane</location>
    </subcellularLocation>
</comment>
<dbReference type="AlphaFoldDB" id="A0A1G4MG50"/>
<dbReference type="PROSITE" id="PS51503">
    <property type="entry name" value="HIG1"/>
    <property type="match status" value="1"/>
</dbReference>
<dbReference type="InterPro" id="IPR050355">
    <property type="entry name" value="RCF1"/>
</dbReference>
<keyword evidence="6 8" id="KW-0472">Membrane</keyword>
<evidence type="ECO:0000256" key="8">
    <source>
        <dbReference type="SAM" id="Phobius"/>
    </source>
</evidence>
<dbReference type="Pfam" id="PF04588">
    <property type="entry name" value="HIG_1_N"/>
    <property type="match status" value="1"/>
</dbReference>
<evidence type="ECO:0000313" key="11">
    <source>
        <dbReference type="Proteomes" id="UP000190831"/>
    </source>
</evidence>
<dbReference type="Proteomes" id="UP000190831">
    <property type="component" value="Chromosome F"/>
</dbReference>
<evidence type="ECO:0000256" key="3">
    <source>
        <dbReference type="ARBA" id="ARBA00022692"/>
    </source>
</evidence>
<evidence type="ECO:0000256" key="5">
    <source>
        <dbReference type="ARBA" id="ARBA00023128"/>
    </source>
</evidence>
<evidence type="ECO:0000256" key="1">
    <source>
        <dbReference type="ARBA" id="ARBA00004325"/>
    </source>
</evidence>
<name>A0A1G4MG50_LACFM</name>
<keyword evidence="5" id="KW-0496">Mitochondrion</keyword>
<protein>
    <recommendedName>
        <fullName evidence="2">Respiratory supercomplex factor 1, mitochondrial</fullName>
    </recommendedName>
</protein>
<dbReference type="InterPro" id="IPR007667">
    <property type="entry name" value="Hypoxia_induced_domain"/>
</dbReference>
<organism evidence="10 11">
    <name type="scientific">Lachancea fermentati</name>
    <name type="common">Zygosaccharomyces fermentati</name>
    <dbReference type="NCBI Taxonomy" id="4955"/>
    <lineage>
        <taxon>Eukaryota</taxon>
        <taxon>Fungi</taxon>
        <taxon>Dikarya</taxon>
        <taxon>Ascomycota</taxon>
        <taxon>Saccharomycotina</taxon>
        <taxon>Saccharomycetes</taxon>
        <taxon>Saccharomycetales</taxon>
        <taxon>Saccharomycetaceae</taxon>
        <taxon>Lachancea</taxon>
    </lineage>
</organism>
<accession>A0A1G4MG50</accession>
<feature type="transmembrane region" description="Helical" evidence="8">
    <location>
        <begin position="64"/>
        <end position="85"/>
    </location>
</feature>
<sequence>MSQLPSSFDGLENDVEEMPFMEKIVFHCKQQPLVPLGTLLTCGAVVLAAQNVRSGNKRKAQKYFRWRVGLQGLTLVALVAGSFIYGTSYKERKAREDQLREKAKLREQLWIQELERRDQETQMRKKRAEAARLKTQAMEAETSKLERELKDLEAQLKK</sequence>
<reference evidence="11" key="1">
    <citation type="submission" date="2016-03" db="EMBL/GenBank/DDBJ databases">
        <authorList>
            <person name="Devillers H."/>
        </authorList>
    </citation>
    <scope>NUCLEOTIDE SEQUENCE [LARGE SCALE GENOMIC DNA]</scope>
</reference>
<evidence type="ECO:0000256" key="6">
    <source>
        <dbReference type="ARBA" id="ARBA00023136"/>
    </source>
</evidence>
<dbReference type="OMA" id="QRWIREL"/>
<dbReference type="PANTHER" id="PTHR12297:SF3">
    <property type="entry name" value="HIG1 DOMAIN FAMILY MEMBER 1A"/>
    <property type="match status" value="1"/>
</dbReference>
<dbReference type="GO" id="GO:0031966">
    <property type="term" value="C:mitochondrial membrane"/>
    <property type="evidence" value="ECO:0007669"/>
    <property type="project" value="UniProtKB-SubCell"/>
</dbReference>
<proteinExistence type="predicted"/>
<evidence type="ECO:0000259" key="9">
    <source>
        <dbReference type="PROSITE" id="PS51503"/>
    </source>
</evidence>
<evidence type="ECO:0000256" key="2">
    <source>
        <dbReference type="ARBA" id="ARBA00013887"/>
    </source>
</evidence>